<evidence type="ECO:0000313" key="7">
    <source>
        <dbReference type="EMBL" id="VCU70901.1"/>
    </source>
</evidence>
<evidence type="ECO:0000313" key="8">
    <source>
        <dbReference type="Proteomes" id="UP000277294"/>
    </source>
</evidence>
<name>A0A3P4B4P1_9BURK</name>
<dbReference type="PANTHER" id="PTHR30136:SF8">
    <property type="entry name" value="TRANSCRIPTIONAL REGULATORY PROTEIN"/>
    <property type="match status" value="1"/>
</dbReference>
<dbReference type="AlphaFoldDB" id="A0A3P4B4P1"/>
<keyword evidence="2" id="KW-0238">DNA-binding</keyword>
<dbReference type="SUPFAM" id="SSF55781">
    <property type="entry name" value="GAF domain-like"/>
    <property type="match status" value="1"/>
</dbReference>
<keyword evidence="8" id="KW-1185">Reference proteome</keyword>
<dbReference type="InterPro" id="IPR050707">
    <property type="entry name" value="HTH_MetabolicPath_Reg"/>
</dbReference>
<dbReference type="InterPro" id="IPR036390">
    <property type="entry name" value="WH_DNA-bd_sf"/>
</dbReference>
<feature type="domain" description="HTH iclR-type" evidence="5">
    <location>
        <begin position="25"/>
        <end position="87"/>
    </location>
</feature>
<dbReference type="Pfam" id="PF09339">
    <property type="entry name" value="HTH_IclR"/>
    <property type="match status" value="1"/>
</dbReference>
<evidence type="ECO:0000256" key="1">
    <source>
        <dbReference type="ARBA" id="ARBA00023015"/>
    </source>
</evidence>
<sequence length="278" mass="29913">MEDQPSNPAKPRSRGRPKTANPRGIQSTASSLDVLKVMVAHSEPMHLREIAAAVGRGTSSVYRYLVSFVEAGLVKQDEGSGRYDLGPMALKLGLAALRRIDGVAAATEELARLVKNIDADGHVTVWGSNGPTVLRWLGRPSDVVVRVQEGWVLSLMGSSTGRTWAAYLPKDMLDAAVQHEFETRPAPAGSGTRTERKKALAQATEHIRAQGYSYATGELRNGVDALCAPIFNRHGTMVYAITLVSQNPGLTPQHHPEVVEQLLASTRSVSEQMGATLA</sequence>
<evidence type="ECO:0000259" key="5">
    <source>
        <dbReference type="PROSITE" id="PS51077"/>
    </source>
</evidence>
<dbReference type="InterPro" id="IPR036388">
    <property type="entry name" value="WH-like_DNA-bd_sf"/>
</dbReference>
<dbReference type="Proteomes" id="UP000277294">
    <property type="component" value="Unassembled WGS sequence"/>
</dbReference>
<reference evidence="7 8" key="1">
    <citation type="submission" date="2018-10" db="EMBL/GenBank/DDBJ databases">
        <authorList>
            <person name="Criscuolo A."/>
        </authorList>
    </citation>
    <scope>NUCLEOTIDE SEQUENCE [LARGE SCALE GENOMIC DNA]</scope>
    <source>
        <strain evidence="7">DnA1</strain>
    </source>
</reference>
<dbReference type="InterPro" id="IPR029016">
    <property type="entry name" value="GAF-like_dom_sf"/>
</dbReference>
<dbReference type="EMBL" id="UWPJ01000023">
    <property type="protein sequence ID" value="VCU70901.1"/>
    <property type="molecule type" value="Genomic_DNA"/>
</dbReference>
<dbReference type="InterPro" id="IPR014757">
    <property type="entry name" value="Tscrpt_reg_IclR_C"/>
</dbReference>
<dbReference type="SUPFAM" id="SSF46785">
    <property type="entry name" value="Winged helix' DNA-binding domain"/>
    <property type="match status" value="1"/>
</dbReference>
<dbReference type="InterPro" id="IPR005471">
    <property type="entry name" value="Tscrpt_reg_IclR_N"/>
</dbReference>
<evidence type="ECO:0000256" key="4">
    <source>
        <dbReference type="SAM" id="MobiDB-lite"/>
    </source>
</evidence>
<accession>A0A3P4B4P1</accession>
<protein>
    <submittedName>
        <fullName evidence="7">HTH-type transcriptional regulator KipR</fullName>
    </submittedName>
</protein>
<dbReference type="PROSITE" id="PS51078">
    <property type="entry name" value="ICLR_ED"/>
    <property type="match status" value="1"/>
</dbReference>
<feature type="region of interest" description="Disordered" evidence="4">
    <location>
        <begin position="1"/>
        <end position="27"/>
    </location>
</feature>
<dbReference type="SMART" id="SM00346">
    <property type="entry name" value="HTH_ICLR"/>
    <property type="match status" value="1"/>
</dbReference>
<dbReference type="PANTHER" id="PTHR30136">
    <property type="entry name" value="HELIX-TURN-HELIX TRANSCRIPTIONAL REGULATOR, ICLR FAMILY"/>
    <property type="match status" value="1"/>
</dbReference>
<dbReference type="OrthoDB" id="8524622at2"/>
<feature type="domain" description="IclR-ED" evidence="6">
    <location>
        <begin position="88"/>
        <end position="275"/>
    </location>
</feature>
<dbReference type="Pfam" id="PF01614">
    <property type="entry name" value="IclR_C"/>
    <property type="match status" value="1"/>
</dbReference>
<dbReference type="GO" id="GO:0045892">
    <property type="term" value="P:negative regulation of DNA-templated transcription"/>
    <property type="evidence" value="ECO:0007669"/>
    <property type="project" value="TreeGrafter"/>
</dbReference>
<dbReference type="GO" id="GO:0003677">
    <property type="term" value="F:DNA binding"/>
    <property type="evidence" value="ECO:0007669"/>
    <property type="project" value="UniProtKB-KW"/>
</dbReference>
<evidence type="ECO:0000256" key="3">
    <source>
        <dbReference type="ARBA" id="ARBA00023163"/>
    </source>
</evidence>
<dbReference type="RefSeq" id="WP_124080360.1">
    <property type="nucleotide sequence ID" value="NZ_UWPJ01000023.1"/>
</dbReference>
<dbReference type="FunFam" id="1.10.10.10:FF:000056">
    <property type="entry name" value="IclR family transcriptional regulator"/>
    <property type="match status" value="1"/>
</dbReference>
<proteinExistence type="predicted"/>
<evidence type="ECO:0000259" key="6">
    <source>
        <dbReference type="PROSITE" id="PS51078"/>
    </source>
</evidence>
<keyword evidence="1" id="KW-0805">Transcription regulation</keyword>
<evidence type="ECO:0000256" key="2">
    <source>
        <dbReference type="ARBA" id="ARBA00023125"/>
    </source>
</evidence>
<keyword evidence="3" id="KW-0804">Transcription</keyword>
<organism evidence="7 8">
    <name type="scientific">Pigmentiphaga humi</name>
    <dbReference type="NCBI Taxonomy" id="2478468"/>
    <lineage>
        <taxon>Bacteria</taxon>
        <taxon>Pseudomonadati</taxon>
        <taxon>Pseudomonadota</taxon>
        <taxon>Betaproteobacteria</taxon>
        <taxon>Burkholderiales</taxon>
        <taxon>Alcaligenaceae</taxon>
        <taxon>Pigmentiphaga</taxon>
    </lineage>
</organism>
<dbReference type="GO" id="GO:0003700">
    <property type="term" value="F:DNA-binding transcription factor activity"/>
    <property type="evidence" value="ECO:0007669"/>
    <property type="project" value="TreeGrafter"/>
</dbReference>
<gene>
    <name evidence="7" type="primary">kipR_5</name>
    <name evidence="7" type="ORF">PIGHUM_02981</name>
</gene>
<dbReference type="Gene3D" id="3.30.450.40">
    <property type="match status" value="1"/>
</dbReference>
<dbReference type="PROSITE" id="PS51077">
    <property type="entry name" value="HTH_ICLR"/>
    <property type="match status" value="1"/>
</dbReference>
<dbReference type="Gene3D" id="1.10.10.10">
    <property type="entry name" value="Winged helix-like DNA-binding domain superfamily/Winged helix DNA-binding domain"/>
    <property type="match status" value="1"/>
</dbReference>